<dbReference type="Pfam" id="PF00583">
    <property type="entry name" value="Acetyltransf_1"/>
    <property type="match status" value="1"/>
</dbReference>
<keyword evidence="1" id="KW-0808">Transferase</keyword>
<evidence type="ECO:0000256" key="2">
    <source>
        <dbReference type="ARBA" id="ARBA00023315"/>
    </source>
</evidence>
<dbReference type="SUPFAM" id="SSF55729">
    <property type="entry name" value="Acyl-CoA N-acyltransferases (Nat)"/>
    <property type="match status" value="1"/>
</dbReference>
<dbReference type="AlphaFoldDB" id="A0A1H7QQN0"/>
<organism evidence="4 5">
    <name type="scientific">Bosea lupini</name>
    <dbReference type="NCBI Taxonomy" id="1036779"/>
    <lineage>
        <taxon>Bacteria</taxon>
        <taxon>Pseudomonadati</taxon>
        <taxon>Pseudomonadota</taxon>
        <taxon>Alphaproteobacteria</taxon>
        <taxon>Hyphomicrobiales</taxon>
        <taxon>Boseaceae</taxon>
        <taxon>Bosea</taxon>
    </lineage>
</organism>
<keyword evidence="4" id="KW-0687">Ribonucleoprotein</keyword>
<dbReference type="InterPro" id="IPR050832">
    <property type="entry name" value="Bact_Acetyltransf"/>
</dbReference>
<dbReference type="PANTHER" id="PTHR43877:SF1">
    <property type="entry name" value="ACETYLTRANSFERASE"/>
    <property type="match status" value="1"/>
</dbReference>
<accession>A0A1H7QQN0</accession>
<proteinExistence type="predicted"/>
<keyword evidence="2" id="KW-0012">Acyltransferase</keyword>
<protein>
    <submittedName>
        <fullName evidence="4">Ribosomal protein S18 acetylase RimI</fullName>
    </submittedName>
</protein>
<name>A0A1H7QQN0_9HYPH</name>
<dbReference type="PROSITE" id="PS51186">
    <property type="entry name" value="GNAT"/>
    <property type="match status" value="1"/>
</dbReference>
<dbReference type="PANTHER" id="PTHR43877">
    <property type="entry name" value="AMINOALKYLPHOSPHONATE N-ACETYLTRANSFERASE-RELATED-RELATED"/>
    <property type="match status" value="1"/>
</dbReference>
<dbReference type="GO" id="GO:0016747">
    <property type="term" value="F:acyltransferase activity, transferring groups other than amino-acyl groups"/>
    <property type="evidence" value="ECO:0007669"/>
    <property type="project" value="InterPro"/>
</dbReference>
<dbReference type="GO" id="GO:0005840">
    <property type="term" value="C:ribosome"/>
    <property type="evidence" value="ECO:0007669"/>
    <property type="project" value="UniProtKB-KW"/>
</dbReference>
<dbReference type="InterPro" id="IPR000182">
    <property type="entry name" value="GNAT_dom"/>
</dbReference>
<gene>
    <name evidence="4" type="ORF">SAMN04515666_10494</name>
</gene>
<dbReference type="RefSeq" id="WP_091834710.1">
    <property type="nucleotide sequence ID" value="NZ_FOAN01000004.1"/>
</dbReference>
<evidence type="ECO:0000313" key="4">
    <source>
        <dbReference type="EMBL" id="SEL50222.1"/>
    </source>
</evidence>
<keyword evidence="4" id="KW-0689">Ribosomal protein</keyword>
<dbReference type="Proteomes" id="UP000199664">
    <property type="component" value="Unassembled WGS sequence"/>
</dbReference>
<evidence type="ECO:0000259" key="3">
    <source>
        <dbReference type="PROSITE" id="PS51186"/>
    </source>
</evidence>
<keyword evidence="5" id="KW-1185">Reference proteome</keyword>
<dbReference type="STRING" id="1036779.SAMN04515666_10494"/>
<sequence>MIPTNLQIVRVGEALPDDLPALQDEAAAEGYRFVEGILEEWGAGRYQTGDERNTLLAVYREGVLAAIGAVTPDPYDPAPDLLRIRHVYVRPANRREGVGRLLASALIQQGLALAPRLSLNAADAGASAFWEAMGFRPDTAGTRRTHLLMR</sequence>
<evidence type="ECO:0000313" key="5">
    <source>
        <dbReference type="Proteomes" id="UP000199664"/>
    </source>
</evidence>
<dbReference type="CDD" id="cd04301">
    <property type="entry name" value="NAT_SF"/>
    <property type="match status" value="1"/>
</dbReference>
<reference evidence="5" key="1">
    <citation type="submission" date="2016-10" db="EMBL/GenBank/DDBJ databases">
        <authorList>
            <person name="Varghese N."/>
            <person name="Submissions S."/>
        </authorList>
    </citation>
    <scope>NUCLEOTIDE SEQUENCE [LARGE SCALE GENOMIC DNA]</scope>
    <source>
        <strain evidence="5">LMG 26383,CCUG 61248,R- 45681</strain>
    </source>
</reference>
<dbReference type="Gene3D" id="3.40.630.30">
    <property type="match status" value="1"/>
</dbReference>
<evidence type="ECO:0000256" key="1">
    <source>
        <dbReference type="ARBA" id="ARBA00022679"/>
    </source>
</evidence>
<dbReference type="OrthoDB" id="9815041at2"/>
<dbReference type="InterPro" id="IPR016181">
    <property type="entry name" value="Acyl_CoA_acyltransferase"/>
</dbReference>
<feature type="domain" description="N-acetyltransferase" evidence="3">
    <location>
        <begin position="9"/>
        <end position="150"/>
    </location>
</feature>
<dbReference type="EMBL" id="FOAN01000004">
    <property type="protein sequence ID" value="SEL50222.1"/>
    <property type="molecule type" value="Genomic_DNA"/>
</dbReference>